<keyword evidence="7" id="KW-0560">Oxidoreductase</keyword>
<evidence type="ECO:0000259" key="10">
    <source>
        <dbReference type="Pfam" id="PF02665"/>
    </source>
</evidence>
<dbReference type="SUPFAM" id="SSF103501">
    <property type="entry name" value="Respiratory nitrate reductase 1 gamma chain"/>
    <property type="match status" value="1"/>
</dbReference>
<dbReference type="InterPro" id="IPR036197">
    <property type="entry name" value="NarG-like_sf"/>
</dbReference>
<dbReference type="GO" id="GO:0005886">
    <property type="term" value="C:plasma membrane"/>
    <property type="evidence" value="ECO:0007669"/>
    <property type="project" value="UniProtKB-SubCell"/>
</dbReference>
<evidence type="ECO:0000256" key="4">
    <source>
        <dbReference type="ARBA" id="ARBA00022692"/>
    </source>
</evidence>
<evidence type="ECO:0000313" key="11">
    <source>
        <dbReference type="EMBL" id="HGB15090.1"/>
    </source>
</evidence>
<dbReference type="InterPro" id="IPR051936">
    <property type="entry name" value="Heme-iron_electron_transfer"/>
</dbReference>
<keyword evidence="2" id="KW-0813">Transport</keyword>
<comment type="subcellular location">
    <subcellularLocation>
        <location evidence="1">Cell membrane</location>
        <topology evidence="1">Multi-pass membrane protein</topology>
    </subcellularLocation>
</comment>
<name>A0A7C3WIB5_9BACT</name>
<feature type="transmembrane region" description="Helical" evidence="9">
    <location>
        <begin position="258"/>
        <end position="281"/>
    </location>
</feature>
<keyword evidence="6 9" id="KW-1133">Transmembrane helix</keyword>
<dbReference type="GO" id="GO:0019645">
    <property type="term" value="P:anaerobic electron transport chain"/>
    <property type="evidence" value="ECO:0007669"/>
    <property type="project" value="TreeGrafter"/>
</dbReference>
<evidence type="ECO:0000256" key="1">
    <source>
        <dbReference type="ARBA" id="ARBA00004651"/>
    </source>
</evidence>
<evidence type="ECO:0000256" key="9">
    <source>
        <dbReference type="SAM" id="Phobius"/>
    </source>
</evidence>
<comment type="caution">
    <text evidence="11">The sequence shown here is derived from an EMBL/GenBank/DDBJ whole genome shotgun (WGS) entry which is preliminary data.</text>
</comment>
<feature type="transmembrane region" description="Helical" evidence="9">
    <location>
        <begin position="32"/>
        <end position="55"/>
    </location>
</feature>
<feature type="domain" description="NarG-like" evidence="10">
    <location>
        <begin position="135"/>
        <end position="289"/>
    </location>
</feature>
<protein>
    <submittedName>
        <fullName evidence="11">Menaquinol oxidoreductase</fullName>
    </submittedName>
</protein>
<gene>
    <name evidence="11" type="ORF">ENV62_07640</name>
</gene>
<reference evidence="11" key="1">
    <citation type="journal article" date="2020" name="mSystems">
        <title>Genome- and Community-Level Interaction Insights into Carbon Utilization and Element Cycling Functions of Hydrothermarchaeota in Hydrothermal Sediment.</title>
        <authorList>
            <person name="Zhou Z."/>
            <person name="Liu Y."/>
            <person name="Xu W."/>
            <person name="Pan J."/>
            <person name="Luo Z.H."/>
            <person name="Li M."/>
        </authorList>
    </citation>
    <scope>NUCLEOTIDE SEQUENCE [LARGE SCALE GENOMIC DNA]</scope>
    <source>
        <strain evidence="11">SpSt-776</strain>
    </source>
</reference>
<organism evidence="11">
    <name type="scientific">Desulfobacca acetoxidans</name>
    <dbReference type="NCBI Taxonomy" id="60893"/>
    <lineage>
        <taxon>Bacteria</taxon>
        <taxon>Pseudomonadati</taxon>
        <taxon>Thermodesulfobacteriota</taxon>
        <taxon>Desulfobaccia</taxon>
        <taxon>Desulfobaccales</taxon>
        <taxon>Desulfobaccaceae</taxon>
        <taxon>Desulfobacca</taxon>
    </lineage>
</organism>
<dbReference type="Gene3D" id="1.20.950.20">
    <property type="entry name" value="Transmembrane di-heme cytochromes, Chain C"/>
    <property type="match status" value="1"/>
</dbReference>
<dbReference type="GO" id="GO:0008940">
    <property type="term" value="F:nitrate reductase activity"/>
    <property type="evidence" value="ECO:0007669"/>
    <property type="project" value="TreeGrafter"/>
</dbReference>
<dbReference type="GO" id="GO:0020037">
    <property type="term" value="F:heme binding"/>
    <property type="evidence" value="ECO:0007669"/>
    <property type="project" value="TreeGrafter"/>
</dbReference>
<keyword evidence="4 9" id="KW-0812">Transmembrane</keyword>
<dbReference type="GO" id="GO:0009055">
    <property type="term" value="F:electron transfer activity"/>
    <property type="evidence" value="ECO:0007669"/>
    <property type="project" value="TreeGrafter"/>
</dbReference>
<feature type="transmembrane region" description="Helical" evidence="9">
    <location>
        <begin position="221"/>
        <end position="238"/>
    </location>
</feature>
<dbReference type="AlphaFoldDB" id="A0A7C3WIB5"/>
<evidence type="ECO:0000256" key="3">
    <source>
        <dbReference type="ARBA" id="ARBA00022475"/>
    </source>
</evidence>
<evidence type="ECO:0000256" key="7">
    <source>
        <dbReference type="ARBA" id="ARBA00023002"/>
    </source>
</evidence>
<feature type="transmembrane region" description="Helical" evidence="9">
    <location>
        <begin position="137"/>
        <end position="157"/>
    </location>
</feature>
<proteinExistence type="predicted"/>
<accession>A0A7C3WIB5</accession>
<keyword evidence="8 9" id="KW-0472">Membrane</keyword>
<feature type="transmembrane region" description="Helical" evidence="9">
    <location>
        <begin position="177"/>
        <end position="200"/>
    </location>
</feature>
<dbReference type="PANTHER" id="PTHR30598">
    <property type="entry name" value="NITRATE REDUCTASE PRIVATE CHAPERONE, REDOX ENZYME MATURATION PROTEIN REMP FAMILY"/>
    <property type="match status" value="1"/>
</dbReference>
<evidence type="ECO:0000256" key="2">
    <source>
        <dbReference type="ARBA" id="ARBA00022448"/>
    </source>
</evidence>
<sequence length="353" mass="40256">MDFFKRSFLAALIAVLGLIAVAYVGARGNLQLLFGVVFPYLALLIFFEGIIYRVIKWARSPVPFRIPTTAGQQESLPWIPRTLADKLDNPSTFPYTVGRMALEVLAFRSLFRNTRSELIEAPQRPEGVKLVHWSYKWLWLGALAFHYAFLVIVIRHLRFFTEPVPRFVTLLGEVDGFVQFFIPTVYLSGVVLVLAGLYLLGRRLTNPYLRYISLASDYFPLFLIIGIGTTGILMRYVYRVDIQAVKQLALGLVTLHPTVPAGIGTIFFVHLFLVCVLLAYFPFSKLLHAPGVFMSPTRNLTSNSRKVVHVNPWNYPVKFKTYMDQENEYREAMYEAGIPVEIEPETMETEGEE</sequence>
<evidence type="ECO:0000256" key="8">
    <source>
        <dbReference type="ARBA" id="ARBA00023136"/>
    </source>
</evidence>
<keyword evidence="3" id="KW-1003">Cell membrane</keyword>
<dbReference type="PANTHER" id="PTHR30598:SF3">
    <property type="entry name" value="RESPIRATORY NITRATE REDUCTASE 1 GAMMA CHAIN"/>
    <property type="match status" value="1"/>
</dbReference>
<dbReference type="EMBL" id="DTHB01000049">
    <property type="protein sequence ID" value="HGB15090.1"/>
    <property type="molecule type" value="Genomic_DNA"/>
</dbReference>
<evidence type="ECO:0000256" key="6">
    <source>
        <dbReference type="ARBA" id="ARBA00022989"/>
    </source>
</evidence>
<dbReference type="Pfam" id="PF02665">
    <property type="entry name" value="Nitrate_red_gam"/>
    <property type="match status" value="1"/>
</dbReference>
<dbReference type="NCBIfam" id="NF038037">
    <property type="entry name" value="cytob_DsrM"/>
    <property type="match status" value="1"/>
</dbReference>
<keyword evidence="5" id="KW-0249">Electron transport</keyword>
<evidence type="ECO:0000256" key="5">
    <source>
        <dbReference type="ARBA" id="ARBA00022982"/>
    </source>
</evidence>
<dbReference type="InterPro" id="IPR023234">
    <property type="entry name" value="NarG-like_domain"/>
</dbReference>
<dbReference type="InterPro" id="IPR047660">
    <property type="entry name" value="DsrM"/>
</dbReference>